<dbReference type="InterPro" id="IPR025613">
    <property type="entry name" value="YlbE"/>
</dbReference>
<dbReference type="EMBL" id="PDOD01000002">
    <property type="protein sequence ID" value="PYZ93265.1"/>
    <property type="molecule type" value="Genomic_DNA"/>
</dbReference>
<evidence type="ECO:0000313" key="1">
    <source>
        <dbReference type="EMBL" id="PYZ93265.1"/>
    </source>
</evidence>
<reference evidence="1 2" key="1">
    <citation type="submission" date="2017-10" db="EMBL/GenBank/DDBJ databases">
        <title>Bacillus sp. nov., a halophilic bacterium isolated from a Keqin Lake.</title>
        <authorList>
            <person name="Wang H."/>
        </authorList>
    </citation>
    <scope>NUCLEOTIDE SEQUENCE [LARGE SCALE GENOMIC DNA]</scope>
    <source>
        <strain evidence="1 2">KQ-12</strain>
    </source>
</reference>
<evidence type="ECO:0008006" key="3">
    <source>
        <dbReference type="Google" id="ProtNLM"/>
    </source>
</evidence>
<dbReference type="OrthoDB" id="1646085at2"/>
<protein>
    <recommendedName>
        <fullName evidence="3">YlbE-like protein</fullName>
    </recommendedName>
</protein>
<keyword evidence="2" id="KW-1185">Reference proteome</keyword>
<dbReference type="AlphaFoldDB" id="A0A323TUW1"/>
<organism evidence="1 2">
    <name type="scientific">Salipaludibacillus keqinensis</name>
    <dbReference type="NCBI Taxonomy" id="2045207"/>
    <lineage>
        <taxon>Bacteria</taxon>
        <taxon>Bacillati</taxon>
        <taxon>Bacillota</taxon>
        <taxon>Bacilli</taxon>
        <taxon>Bacillales</taxon>
        <taxon>Bacillaceae</taxon>
    </lineage>
</organism>
<proteinExistence type="predicted"/>
<accession>A0A323TUW1</accession>
<dbReference type="Proteomes" id="UP000248214">
    <property type="component" value="Unassembled WGS sequence"/>
</dbReference>
<evidence type="ECO:0000313" key="2">
    <source>
        <dbReference type="Proteomes" id="UP000248214"/>
    </source>
</evidence>
<sequence>MRPEVYEVIRSKSELHQYLRLHPAWYRKLGRDPDLLKQMVQEANVYFGKTLPQRMEQIHKNMNLAMMMIEMMRQVNET</sequence>
<dbReference type="RefSeq" id="WP_110609296.1">
    <property type="nucleotide sequence ID" value="NZ_PDOD01000002.1"/>
</dbReference>
<gene>
    <name evidence="1" type="ORF">CR194_08710</name>
</gene>
<dbReference type="Pfam" id="PF14003">
    <property type="entry name" value="YlbE"/>
    <property type="match status" value="1"/>
</dbReference>
<name>A0A323TUW1_9BACI</name>
<comment type="caution">
    <text evidence="1">The sequence shown here is derived from an EMBL/GenBank/DDBJ whole genome shotgun (WGS) entry which is preliminary data.</text>
</comment>